<organism evidence="2 3">
    <name type="scientific">Candidatus Avichristensenella intestinipullorum</name>
    <dbReference type="NCBI Taxonomy" id="2840693"/>
    <lineage>
        <taxon>Bacteria</taxon>
        <taxon>Bacillati</taxon>
        <taxon>Bacillota</taxon>
        <taxon>Clostridia</taxon>
        <taxon>Candidatus Avichristensenella</taxon>
    </lineage>
</organism>
<protein>
    <submittedName>
        <fullName evidence="2">GNAT family N-acetyltransferase</fullName>
    </submittedName>
</protein>
<dbReference type="EMBL" id="DVFI01000131">
    <property type="protein sequence ID" value="HIQ63840.1"/>
    <property type="molecule type" value="Genomic_DNA"/>
</dbReference>
<reference evidence="2" key="1">
    <citation type="submission" date="2020-10" db="EMBL/GenBank/DDBJ databases">
        <authorList>
            <person name="Gilroy R."/>
        </authorList>
    </citation>
    <scope>NUCLEOTIDE SEQUENCE</scope>
    <source>
        <strain evidence="2">ChiHile30-977</strain>
    </source>
</reference>
<dbReference type="Pfam" id="PF13302">
    <property type="entry name" value="Acetyltransf_3"/>
    <property type="match status" value="1"/>
</dbReference>
<dbReference type="InterPro" id="IPR000182">
    <property type="entry name" value="GNAT_dom"/>
</dbReference>
<feature type="domain" description="N-acetyltransferase" evidence="1">
    <location>
        <begin position="7"/>
        <end position="74"/>
    </location>
</feature>
<dbReference type="AlphaFoldDB" id="A0A9D0YZQ9"/>
<dbReference type="Gene3D" id="3.40.630.30">
    <property type="match status" value="1"/>
</dbReference>
<dbReference type="SUPFAM" id="SSF55729">
    <property type="entry name" value="Acyl-CoA N-acyltransferases (Nat)"/>
    <property type="match status" value="1"/>
</dbReference>
<dbReference type="Proteomes" id="UP000886819">
    <property type="component" value="Unassembled WGS sequence"/>
</dbReference>
<name>A0A9D0YZQ9_9FIRM</name>
<dbReference type="InterPro" id="IPR016181">
    <property type="entry name" value="Acyl_CoA_acyltransferase"/>
</dbReference>
<evidence type="ECO:0000313" key="3">
    <source>
        <dbReference type="Proteomes" id="UP000886819"/>
    </source>
</evidence>
<dbReference type="GO" id="GO:0016747">
    <property type="term" value="F:acyltransferase activity, transferring groups other than amino-acyl groups"/>
    <property type="evidence" value="ECO:0007669"/>
    <property type="project" value="InterPro"/>
</dbReference>
<proteinExistence type="predicted"/>
<evidence type="ECO:0000313" key="2">
    <source>
        <dbReference type="EMBL" id="HIQ63840.1"/>
    </source>
</evidence>
<sequence>MYIETPRMIIRDFVLEDAADLHEIFGDDETMKNCEPVYDFEKTKEFLTSFCIGRKGAVAAVHKESNKVIGYCRVF</sequence>
<reference evidence="2" key="2">
    <citation type="journal article" date="2021" name="PeerJ">
        <title>Extensive microbial diversity within the chicken gut microbiome revealed by metagenomics and culture.</title>
        <authorList>
            <person name="Gilroy R."/>
            <person name="Ravi A."/>
            <person name="Getino M."/>
            <person name="Pursley I."/>
            <person name="Horton D.L."/>
            <person name="Alikhan N.F."/>
            <person name="Baker D."/>
            <person name="Gharbi K."/>
            <person name="Hall N."/>
            <person name="Watson M."/>
            <person name="Adriaenssens E.M."/>
            <person name="Foster-Nyarko E."/>
            <person name="Jarju S."/>
            <person name="Secka A."/>
            <person name="Antonio M."/>
            <person name="Oren A."/>
            <person name="Chaudhuri R.R."/>
            <person name="La Ragione R."/>
            <person name="Hildebrand F."/>
            <person name="Pallen M.J."/>
        </authorList>
    </citation>
    <scope>NUCLEOTIDE SEQUENCE</scope>
    <source>
        <strain evidence="2">ChiHile30-977</strain>
    </source>
</reference>
<accession>A0A9D0YZQ9</accession>
<comment type="caution">
    <text evidence="2">The sequence shown here is derived from an EMBL/GenBank/DDBJ whole genome shotgun (WGS) entry which is preliminary data.</text>
</comment>
<evidence type="ECO:0000259" key="1">
    <source>
        <dbReference type="Pfam" id="PF13302"/>
    </source>
</evidence>
<gene>
    <name evidence="2" type="ORF">IAA66_09710</name>
</gene>